<evidence type="ECO:0008006" key="3">
    <source>
        <dbReference type="Google" id="ProtNLM"/>
    </source>
</evidence>
<proteinExistence type="predicted"/>
<keyword evidence="2" id="KW-1185">Reference proteome</keyword>
<dbReference type="EMBL" id="BAAACG010000003">
    <property type="protein sequence ID" value="GAA0733445.1"/>
    <property type="molecule type" value="Genomic_DNA"/>
</dbReference>
<sequence length="135" mass="16022">MIQVFCDQRGSGKTKELIRMANDNCKRNKGNIVYIDDDNRVMFELDNKIRFINATDFKIDNYDSFYGFLCGILSEDYDIEEIYIDGLSNIIKQNLQNAAHLFYWFEMISEKHDVDFYININRDTEVPEFILKYVA</sequence>
<reference evidence="2" key="1">
    <citation type="journal article" date="2019" name="Int. J. Syst. Evol. Microbiol.">
        <title>The Global Catalogue of Microorganisms (GCM) 10K type strain sequencing project: providing services to taxonomists for standard genome sequencing and annotation.</title>
        <authorList>
            <consortium name="The Broad Institute Genomics Platform"/>
            <consortium name="The Broad Institute Genome Sequencing Center for Infectious Disease"/>
            <person name="Wu L."/>
            <person name="Ma J."/>
        </authorList>
    </citation>
    <scope>NUCLEOTIDE SEQUENCE [LARGE SCALE GENOMIC DNA]</scope>
    <source>
        <strain evidence="2">JCM 1407</strain>
    </source>
</reference>
<accession>A0ABP3UGF1</accession>
<comment type="caution">
    <text evidence="1">The sequence shown here is derived from an EMBL/GenBank/DDBJ whole genome shotgun (WGS) entry which is preliminary data.</text>
</comment>
<evidence type="ECO:0000313" key="2">
    <source>
        <dbReference type="Proteomes" id="UP001501510"/>
    </source>
</evidence>
<dbReference type="Proteomes" id="UP001501510">
    <property type="component" value="Unassembled WGS sequence"/>
</dbReference>
<organism evidence="1 2">
    <name type="scientific">Clostridium oceanicum</name>
    <dbReference type="NCBI Taxonomy" id="1543"/>
    <lineage>
        <taxon>Bacteria</taxon>
        <taxon>Bacillati</taxon>
        <taxon>Bacillota</taxon>
        <taxon>Clostridia</taxon>
        <taxon>Eubacteriales</taxon>
        <taxon>Clostridiaceae</taxon>
        <taxon>Clostridium</taxon>
    </lineage>
</organism>
<gene>
    <name evidence="1" type="ORF">GCM10008906_04300</name>
</gene>
<protein>
    <recommendedName>
        <fullName evidence="3">Twitching motility protein PilT</fullName>
    </recommendedName>
</protein>
<evidence type="ECO:0000313" key="1">
    <source>
        <dbReference type="EMBL" id="GAA0733445.1"/>
    </source>
</evidence>
<dbReference type="RefSeq" id="WP_343758402.1">
    <property type="nucleotide sequence ID" value="NZ_BAAACG010000003.1"/>
</dbReference>
<name>A0ABP3UGF1_9CLOT</name>